<evidence type="ECO:0000259" key="6">
    <source>
        <dbReference type="PROSITE" id="PS50967"/>
    </source>
</evidence>
<dbReference type="GO" id="GO:0000467">
    <property type="term" value="P:exonucleolytic trimming to generate mature 3'-end of 5.8S rRNA from tricistronic rRNA transcript (SSU-rRNA, 5.8S rRNA, LSU-rRNA)"/>
    <property type="evidence" value="ECO:0007669"/>
    <property type="project" value="InterPro"/>
</dbReference>
<evidence type="ECO:0000313" key="8">
    <source>
        <dbReference type="Proteomes" id="UP000037510"/>
    </source>
</evidence>
<dbReference type="PANTHER" id="PTHR12124:SF47">
    <property type="entry name" value="EXOSOME COMPONENT 10"/>
    <property type="match status" value="1"/>
</dbReference>
<dbReference type="Pfam" id="PF01612">
    <property type="entry name" value="DNA_pol_A_exo1"/>
    <property type="match status" value="1"/>
</dbReference>
<dbReference type="Pfam" id="PF08066">
    <property type="entry name" value="PMC2NT"/>
    <property type="match status" value="1"/>
</dbReference>
<gene>
    <name evidence="7" type="ORF">OBRU01_17640</name>
</gene>
<dbReference type="GO" id="GO:0000175">
    <property type="term" value="F:3'-5'-RNA exonuclease activity"/>
    <property type="evidence" value="ECO:0007669"/>
    <property type="project" value="InterPro"/>
</dbReference>
<dbReference type="InterPro" id="IPR012337">
    <property type="entry name" value="RNaseH-like_sf"/>
</dbReference>
<dbReference type="EMBL" id="JTDY01003871">
    <property type="protein sequence ID" value="KOB68897.1"/>
    <property type="molecule type" value="Genomic_DNA"/>
</dbReference>
<comment type="similarity">
    <text evidence="5">Belongs to the exosome component 10/RRP6 family.</text>
</comment>
<dbReference type="InterPro" id="IPR002121">
    <property type="entry name" value="HRDC_dom"/>
</dbReference>
<dbReference type="GO" id="GO:0071039">
    <property type="term" value="P:nuclear polyadenylation-dependent CUT catabolic process"/>
    <property type="evidence" value="ECO:0007669"/>
    <property type="project" value="TreeGrafter"/>
</dbReference>
<comment type="subcellular location">
    <subcellularLocation>
        <location evidence="1">Nucleus</location>
    </subcellularLocation>
</comment>
<evidence type="ECO:0000256" key="3">
    <source>
        <dbReference type="ARBA" id="ARBA00022835"/>
    </source>
</evidence>
<dbReference type="InterPro" id="IPR036397">
    <property type="entry name" value="RNaseH_sf"/>
</dbReference>
<evidence type="ECO:0000256" key="4">
    <source>
        <dbReference type="ARBA" id="ARBA00023242"/>
    </source>
</evidence>
<dbReference type="InterPro" id="IPR002562">
    <property type="entry name" value="3'-5'_exonuclease_dom"/>
</dbReference>
<dbReference type="Gene3D" id="3.30.420.10">
    <property type="entry name" value="Ribonuclease H-like superfamily/Ribonuclease H"/>
    <property type="match status" value="2"/>
</dbReference>
<evidence type="ECO:0000256" key="1">
    <source>
        <dbReference type="ARBA" id="ARBA00004123"/>
    </source>
</evidence>
<dbReference type="FunFam" id="1.10.150.80:FF:000001">
    <property type="entry name" value="Putative exosome component 10"/>
    <property type="match status" value="1"/>
</dbReference>
<dbReference type="GO" id="GO:0000176">
    <property type="term" value="C:nuclear exosome (RNase complex)"/>
    <property type="evidence" value="ECO:0007669"/>
    <property type="project" value="InterPro"/>
</dbReference>
<evidence type="ECO:0000256" key="2">
    <source>
        <dbReference type="ARBA" id="ARBA00022552"/>
    </source>
</evidence>
<reference evidence="7 8" key="1">
    <citation type="journal article" date="2015" name="Genome Biol. Evol.">
        <title>The genome of winter moth (Operophtera brumata) provides a genomic perspective on sexual dimorphism and phenology.</title>
        <authorList>
            <person name="Derks M.F."/>
            <person name="Smit S."/>
            <person name="Salis L."/>
            <person name="Schijlen E."/>
            <person name="Bossers A."/>
            <person name="Mateman C."/>
            <person name="Pijl A.S."/>
            <person name="de Ridder D."/>
            <person name="Groenen M.A."/>
            <person name="Visser M.E."/>
            <person name="Megens H.J."/>
        </authorList>
    </citation>
    <scope>NUCLEOTIDE SEQUENCE [LARGE SCALE GENOMIC DNA]</scope>
    <source>
        <strain evidence="7">WM2013NL</strain>
        <tissue evidence="7">Head and thorax</tissue>
    </source>
</reference>
<dbReference type="AlphaFoldDB" id="A0A0L7L075"/>
<dbReference type="GO" id="GO:0000166">
    <property type="term" value="F:nucleotide binding"/>
    <property type="evidence" value="ECO:0007669"/>
    <property type="project" value="InterPro"/>
</dbReference>
<dbReference type="GO" id="GO:0005730">
    <property type="term" value="C:nucleolus"/>
    <property type="evidence" value="ECO:0007669"/>
    <property type="project" value="TreeGrafter"/>
</dbReference>
<dbReference type="GO" id="GO:0071037">
    <property type="term" value="P:nuclear polyadenylation-dependent snRNA catabolic process"/>
    <property type="evidence" value="ECO:0007669"/>
    <property type="project" value="TreeGrafter"/>
</dbReference>
<dbReference type="STRING" id="104452.A0A0L7L075"/>
<dbReference type="Gene3D" id="1.10.150.80">
    <property type="entry name" value="HRDC domain"/>
    <property type="match status" value="1"/>
</dbReference>
<dbReference type="Pfam" id="PF00570">
    <property type="entry name" value="HRDC"/>
    <property type="match status" value="1"/>
</dbReference>
<feature type="domain" description="HRDC" evidence="6">
    <location>
        <begin position="377"/>
        <end position="457"/>
    </location>
</feature>
<proteinExistence type="inferred from homology"/>
<evidence type="ECO:0000313" key="7">
    <source>
        <dbReference type="EMBL" id="KOB68897.1"/>
    </source>
</evidence>
<dbReference type="GO" id="GO:0071051">
    <property type="term" value="P:poly(A)-dependent snoRNA 3'-end processing"/>
    <property type="evidence" value="ECO:0007669"/>
    <property type="project" value="TreeGrafter"/>
</dbReference>
<dbReference type="InterPro" id="IPR012588">
    <property type="entry name" value="Exosome-assoc_fac_Rrp6_N"/>
</dbReference>
<dbReference type="PROSITE" id="PS50967">
    <property type="entry name" value="HRDC"/>
    <property type="match status" value="1"/>
</dbReference>
<dbReference type="InterPro" id="IPR010997">
    <property type="entry name" value="HRDC-like_sf"/>
</dbReference>
<dbReference type="GO" id="GO:0071040">
    <property type="term" value="P:nuclear polyadenylation-dependent antisense transcript catabolic process"/>
    <property type="evidence" value="ECO:0007669"/>
    <property type="project" value="TreeGrafter"/>
</dbReference>
<accession>A0A0L7L075</accession>
<dbReference type="SUPFAM" id="SSF53098">
    <property type="entry name" value="Ribonuclease H-like"/>
    <property type="match status" value="1"/>
</dbReference>
<dbReference type="SMART" id="SM00341">
    <property type="entry name" value="HRDC"/>
    <property type="match status" value="1"/>
</dbReference>
<dbReference type="GO" id="GO:0003727">
    <property type="term" value="F:single-stranded RNA binding"/>
    <property type="evidence" value="ECO:0007669"/>
    <property type="project" value="TreeGrafter"/>
</dbReference>
<dbReference type="GO" id="GO:0071044">
    <property type="term" value="P:histone mRNA catabolic process"/>
    <property type="evidence" value="ECO:0007669"/>
    <property type="project" value="TreeGrafter"/>
</dbReference>
<name>A0A0L7L075_OPEBR</name>
<dbReference type="PANTHER" id="PTHR12124">
    <property type="entry name" value="POLYMYOSITIS/SCLERODERMA AUTOANTIGEN-RELATED"/>
    <property type="match status" value="1"/>
</dbReference>
<keyword evidence="3" id="KW-0271">Exosome</keyword>
<sequence>MNSVLNPEAPEFHPLLSNAVQDGLMLVNKTIRTSNGFPAGPSYDIYQTYTDFGIVTCQISENVVIQSNQIVAFELPEVKLKCSKNDENETEKIIDVNDSLLDRININIDTLRGANQPSELFLRGIGGGNVGDATFIGAKNIPRPQLSFKDPVDNSYNLWVPKIFEKPNNIKPLALNILYDEDGQAVGYEHPYSVELNLYQPPAPFIEPDPDLPEFPPPIEITPLTIVDTEAKLDELVKHLQECDEIAVDVEHHSYRSYQGITCLIQITTHQGGDFIIDTLKIREHVHKLNHSFTDPKKVKMADWRIRPLPQELITYARMDTHYLLYMWRVMKAELLERMAGQPILDNVCMFRQTYNKEVMDEVCHMGLYIRSKKLFNSQQLSALKMLYKWRDAQARELDEGPSYLIPNHMLLSLAENLPREMQGVNASCTPMPPFVKMNVLPIHRMILSLLNITPNSQIQHQAGLSFGDRPACKIIAIAERDHIIAFGSLEN</sequence>
<keyword evidence="4" id="KW-0539">Nucleus</keyword>
<dbReference type="Proteomes" id="UP000037510">
    <property type="component" value="Unassembled WGS sequence"/>
</dbReference>
<keyword evidence="8" id="KW-1185">Reference proteome</keyword>
<keyword evidence="2" id="KW-0698">rRNA processing</keyword>
<dbReference type="InterPro" id="IPR045092">
    <property type="entry name" value="Rrp6-like"/>
</dbReference>
<protein>
    <submittedName>
        <fullName evidence="7">PM-Scl autoantigen-like protein</fullName>
    </submittedName>
</protein>
<dbReference type="GO" id="GO:0071036">
    <property type="term" value="P:nuclear polyadenylation-dependent snoRNA catabolic process"/>
    <property type="evidence" value="ECO:0007669"/>
    <property type="project" value="TreeGrafter"/>
</dbReference>
<dbReference type="SUPFAM" id="SSF47819">
    <property type="entry name" value="HRDC-like"/>
    <property type="match status" value="1"/>
</dbReference>
<dbReference type="GO" id="GO:0071038">
    <property type="term" value="P:TRAMP-dependent tRNA surveillance pathway"/>
    <property type="evidence" value="ECO:0007669"/>
    <property type="project" value="TreeGrafter"/>
</dbReference>
<evidence type="ECO:0000256" key="5">
    <source>
        <dbReference type="ARBA" id="ARBA00043957"/>
    </source>
</evidence>
<dbReference type="GO" id="GO:0071035">
    <property type="term" value="P:nuclear polyadenylation-dependent rRNA catabolic process"/>
    <property type="evidence" value="ECO:0007669"/>
    <property type="project" value="TreeGrafter"/>
</dbReference>
<comment type="caution">
    <text evidence="7">The sequence shown here is derived from an EMBL/GenBank/DDBJ whole genome shotgun (WGS) entry which is preliminary data.</text>
</comment>
<organism evidence="7 8">
    <name type="scientific">Operophtera brumata</name>
    <name type="common">Winter moth</name>
    <name type="synonym">Phalaena brumata</name>
    <dbReference type="NCBI Taxonomy" id="104452"/>
    <lineage>
        <taxon>Eukaryota</taxon>
        <taxon>Metazoa</taxon>
        <taxon>Ecdysozoa</taxon>
        <taxon>Arthropoda</taxon>
        <taxon>Hexapoda</taxon>
        <taxon>Insecta</taxon>
        <taxon>Pterygota</taxon>
        <taxon>Neoptera</taxon>
        <taxon>Endopterygota</taxon>
        <taxon>Lepidoptera</taxon>
        <taxon>Glossata</taxon>
        <taxon>Ditrysia</taxon>
        <taxon>Geometroidea</taxon>
        <taxon>Geometridae</taxon>
        <taxon>Larentiinae</taxon>
        <taxon>Operophtera</taxon>
    </lineage>
</organism>
<dbReference type="InterPro" id="IPR044876">
    <property type="entry name" value="HRDC_dom_sf"/>
</dbReference>